<feature type="chain" id="PRO_5039648231" evidence="5">
    <location>
        <begin position="23"/>
        <end position="322"/>
    </location>
</feature>
<name>A0A1I5IMX2_9PSEU</name>
<dbReference type="InterPro" id="IPR006311">
    <property type="entry name" value="TAT_signal"/>
</dbReference>
<dbReference type="OrthoDB" id="7941913at2"/>
<dbReference type="GO" id="GO:1901678">
    <property type="term" value="P:iron coordination entity transport"/>
    <property type="evidence" value="ECO:0007669"/>
    <property type="project" value="UniProtKB-ARBA"/>
</dbReference>
<evidence type="ECO:0000313" key="7">
    <source>
        <dbReference type="EMBL" id="SFO61824.1"/>
    </source>
</evidence>
<dbReference type="RefSeq" id="WP_093573114.1">
    <property type="nucleotide sequence ID" value="NZ_FOWC01000002.1"/>
</dbReference>
<keyword evidence="3" id="KW-0813">Transport</keyword>
<evidence type="ECO:0000259" key="6">
    <source>
        <dbReference type="Pfam" id="PF01497"/>
    </source>
</evidence>
<dbReference type="PANTHER" id="PTHR30532:SF24">
    <property type="entry name" value="FERRIC ENTEROBACTIN-BINDING PERIPLASMIC PROTEIN FEPB"/>
    <property type="match status" value="1"/>
</dbReference>
<dbReference type="PROSITE" id="PS51318">
    <property type="entry name" value="TAT"/>
    <property type="match status" value="1"/>
</dbReference>
<evidence type="ECO:0000256" key="4">
    <source>
        <dbReference type="ARBA" id="ARBA00022729"/>
    </source>
</evidence>
<keyword evidence="4 5" id="KW-0732">Signal</keyword>
<dbReference type="InterPro" id="IPR051313">
    <property type="entry name" value="Bact_iron-sidero_bind"/>
</dbReference>
<comment type="subcellular location">
    <subcellularLocation>
        <location evidence="1">Cell envelope</location>
    </subcellularLocation>
</comment>
<dbReference type="Gene3D" id="3.40.50.1980">
    <property type="entry name" value="Nitrogenase molybdenum iron protein domain"/>
    <property type="match status" value="2"/>
</dbReference>
<organism evidence="7 8">
    <name type="scientific">Amycolatopsis rubida</name>
    <dbReference type="NCBI Taxonomy" id="112413"/>
    <lineage>
        <taxon>Bacteria</taxon>
        <taxon>Bacillati</taxon>
        <taxon>Actinomycetota</taxon>
        <taxon>Actinomycetes</taxon>
        <taxon>Pseudonocardiales</taxon>
        <taxon>Pseudonocardiaceae</taxon>
        <taxon>Amycolatopsis</taxon>
    </lineage>
</organism>
<feature type="domain" description="Fe/B12 periplasmic-binding" evidence="6">
    <location>
        <begin position="108"/>
        <end position="301"/>
    </location>
</feature>
<feature type="signal peptide" evidence="5">
    <location>
        <begin position="1"/>
        <end position="22"/>
    </location>
</feature>
<sequence>MARGAGKPARRTVLFGAVAATAAVVAPRLSPGSAAAGPVREAPPGPWTIADDAGLRLEFSSVPRRIIAYVTVASTLHDYGVDVAGVYGGVLAQGRKLDRATLGSLDRAAVLGSAWGQLNVERAGALRPDLVLDSLQYGLSQLDPGVGAQVRKFCPVASFESYAAELPDSLHRFGDLAASLGASGVAAQRAEYLRASAELRAVARRTPRVLFVSIDPDGIRIARTGWPLLREYLALGVPVVLPPGGKYALKLSWENSLRYPADVLMVDARSTSLQPADVAGHPFWQRQEAVRTGRVYPWQPEPPLSYRAAAVQLTGLARALAG</sequence>
<evidence type="ECO:0000256" key="2">
    <source>
        <dbReference type="ARBA" id="ARBA00008814"/>
    </source>
</evidence>
<dbReference type="Pfam" id="PF01497">
    <property type="entry name" value="Peripla_BP_2"/>
    <property type="match status" value="1"/>
</dbReference>
<evidence type="ECO:0000313" key="8">
    <source>
        <dbReference type="Proteomes" id="UP000199137"/>
    </source>
</evidence>
<reference evidence="7 8" key="1">
    <citation type="submission" date="2016-10" db="EMBL/GenBank/DDBJ databases">
        <authorList>
            <person name="de Groot N.N."/>
        </authorList>
    </citation>
    <scope>NUCLEOTIDE SEQUENCE [LARGE SCALE GENOMIC DNA]</scope>
    <source>
        <strain evidence="7 8">DSM 44637</strain>
    </source>
</reference>
<evidence type="ECO:0000256" key="3">
    <source>
        <dbReference type="ARBA" id="ARBA00022448"/>
    </source>
</evidence>
<dbReference type="InterPro" id="IPR002491">
    <property type="entry name" value="ABC_transptr_periplasmic_BD"/>
</dbReference>
<dbReference type="EMBL" id="FOWC01000002">
    <property type="protein sequence ID" value="SFO61824.1"/>
    <property type="molecule type" value="Genomic_DNA"/>
</dbReference>
<comment type="similarity">
    <text evidence="2">Belongs to the bacterial solute-binding protein 8 family.</text>
</comment>
<dbReference type="AlphaFoldDB" id="A0A1I5IMX2"/>
<proteinExistence type="inferred from homology"/>
<evidence type="ECO:0000256" key="1">
    <source>
        <dbReference type="ARBA" id="ARBA00004196"/>
    </source>
</evidence>
<accession>A0A1I5IMX2</accession>
<dbReference type="Proteomes" id="UP000199137">
    <property type="component" value="Unassembled WGS sequence"/>
</dbReference>
<dbReference type="GO" id="GO:0030288">
    <property type="term" value="C:outer membrane-bounded periplasmic space"/>
    <property type="evidence" value="ECO:0007669"/>
    <property type="project" value="TreeGrafter"/>
</dbReference>
<dbReference type="PANTHER" id="PTHR30532">
    <property type="entry name" value="IRON III DICITRATE-BINDING PERIPLASMIC PROTEIN"/>
    <property type="match status" value="1"/>
</dbReference>
<dbReference type="SUPFAM" id="SSF53807">
    <property type="entry name" value="Helical backbone' metal receptor"/>
    <property type="match status" value="1"/>
</dbReference>
<evidence type="ECO:0000256" key="5">
    <source>
        <dbReference type="SAM" id="SignalP"/>
    </source>
</evidence>
<protein>
    <submittedName>
        <fullName evidence="7">Iron complex transport system substrate-binding protein</fullName>
    </submittedName>
</protein>
<dbReference type="STRING" id="112413.SAMN05421854_102563"/>
<gene>
    <name evidence="7" type="ORF">SAMN05421854_102563</name>
</gene>